<evidence type="ECO:0000313" key="2">
    <source>
        <dbReference type="Proteomes" id="UP001461498"/>
    </source>
</evidence>
<dbReference type="AlphaFoldDB" id="A0AAW1DCN9"/>
<protein>
    <submittedName>
        <fullName evidence="1">Uncharacterized protein</fullName>
    </submittedName>
</protein>
<sequence>MLELRNKEHPSLKEQPEWGSRTLQSLANVVPRGLAAAIRHNNNIVIIKLPIKIQEDPR</sequence>
<proteinExistence type="predicted"/>
<dbReference type="Proteomes" id="UP001461498">
    <property type="component" value="Unassembled WGS sequence"/>
</dbReference>
<gene>
    <name evidence="1" type="ORF">O3M35_006239</name>
</gene>
<comment type="caution">
    <text evidence="1">The sequence shown here is derived from an EMBL/GenBank/DDBJ whole genome shotgun (WGS) entry which is preliminary data.</text>
</comment>
<accession>A0AAW1DCN9</accession>
<name>A0AAW1DCN9_9HEMI</name>
<organism evidence="1 2">
    <name type="scientific">Rhynocoris fuscipes</name>
    <dbReference type="NCBI Taxonomy" id="488301"/>
    <lineage>
        <taxon>Eukaryota</taxon>
        <taxon>Metazoa</taxon>
        <taxon>Ecdysozoa</taxon>
        <taxon>Arthropoda</taxon>
        <taxon>Hexapoda</taxon>
        <taxon>Insecta</taxon>
        <taxon>Pterygota</taxon>
        <taxon>Neoptera</taxon>
        <taxon>Paraneoptera</taxon>
        <taxon>Hemiptera</taxon>
        <taxon>Heteroptera</taxon>
        <taxon>Panheteroptera</taxon>
        <taxon>Cimicomorpha</taxon>
        <taxon>Reduviidae</taxon>
        <taxon>Harpactorinae</taxon>
        <taxon>Harpactorini</taxon>
        <taxon>Rhynocoris</taxon>
    </lineage>
</organism>
<dbReference type="EMBL" id="JAPXFL010000003">
    <property type="protein sequence ID" value="KAK9508759.1"/>
    <property type="molecule type" value="Genomic_DNA"/>
</dbReference>
<evidence type="ECO:0000313" key="1">
    <source>
        <dbReference type="EMBL" id="KAK9508759.1"/>
    </source>
</evidence>
<keyword evidence="2" id="KW-1185">Reference proteome</keyword>
<reference evidence="1 2" key="1">
    <citation type="submission" date="2022-12" db="EMBL/GenBank/DDBJ databases">
        <title>Chromosome-level genome assembly of true bugs.</title>
        <authorList>
            <person name="Ma L."/>
            <person name="Li H."/>
        </authorList>
    </citation>
    <scope>NUCLEOTIDE SEQUENCE [LARGE SCALE GENOMIC DNA]</scope>
    <source>
        <strain evidence="1">Lab_2022b</strain>
    </source>
</reference>